<keyword evidence="2" id="KW-1185">Reference proteome</keyword>
<protein>
    <submittedName>
        <fullName evidence="1">Uncharacterized protein</fullName>
    </submittedName>
</protein>
<accession>A0A9P4MFB3</accession>
<dbReference type="EMBL" id="ML996087">
    <property type="protein sequence ID" value="KAF2152175.1"/>
    <property type="molecule type" value="Genomic_DNA"/>
</dbReference>
<organism evidence="1 2">
    <name type="scientific">Myriangium duriaei CBS 260.36</name>
    <dbReference type="NCBI Taxonomy" id="1168546"/>
    <lineage>
        <taxon>Eukaryota</taxon>
        <taxon>Fungi</taxon>
        <taxon>Dikarya</taxon>
        <taxon>Ascomycota</taxon>
        <taxon>Pezizomycotina</taxon>
        <taxon>Dothideomycetes</taxon>
        <taxon>Dothideomycetidae</taxon>
        <taxon>Myriangiales</taxon>
        <taxon>Myriangiaceae</taxon>
        <taxon>Myriangium</taxon>
    </lineage>
</organism>
<dbReference type="AlphaFoldDB" id="A0A9P4MFB3"/>
<comment type="caution">
    <text evidence="1">The sequence shown here is derived from an EMBL/GenBank/DDBJ whole genome shotgun (WGS) entry which is preliminary data.</text>
</comment>
<reference evidence="1" key="1">
    <citation type="journal article" date="2020" name="Stud. Mycol.">
        <title>101 Dothideomycetes genomes: a test case for predicting lifestyles and emergence of pathogens.</title>
        <authorList>
            <person name="Haridas S."/>
            <person name="Albert R."/>
            <person name="Binder M."/>
            <person name="Bloem J."/>
            <person name="Labutti K."/>
            <person name="Salamov A."/>
            <person name="Andreopoulos B."/>
            <person name="Baker S."/>
            <person name="Barry K."/>
            <person name="Bills G."/>
            <person name="Bluhm B."/>
            <person name="Cannon C."/>
            <person name="Castanera R."/>
            <person name="Culley D."/>
            <person name="Daum C."/>
            <person name="Ezra D."/>
            <person name="Gonzalez J."/>
            <person name="Henrissat B."/>
            <person name="Kuo A."/>
            <person name="Liang C."/>
            <person name="Lipzen A."/>
            <person name="Lutzoni F."/>
            <person name="Magnuson J."/>
            <person name="Mondo S."/>
            <person name="Nolan M."/>
            <person name="Ohm R."/>
            <person name="Pangilinan J."/>
            <person name="Park H.-J."/>
            <person name="Ramirez L."/>
            <person name="Alfaro M."/>
            <person name="Sun H."/>
            <person name="Tritt A."/>
            <person name="Yoshinaga Y."/>
            <person name="Zwiers L.-H."/>
            <person name="Turgeon B."/>
            <person name="Goodwin S."/>
            <person name="Spatafora J."/>
            <person name="Crous P."/>
            <person name="Grigoriev I."/>
        </authorList>
    </citation>
    <scope>NUCLEOTIDE SEQUENCE</scope>
    <source>
        <strain evidence="1">CBS 260.36</strain>
    </source>
</reference>
<proteinExistence type="predicted"/>
<evidence type="ECO:0000313" key="2">
    <source>
        <dbReference type="Proteomes" id="UP000799439"/>
    </source>
</evidence>
<gene>
    <name evidence="1" type="ORF">K461DRAFT_163143</name>
</gene>
<sequence>MPQRFSNQKHLPWSLRVLRPKFGTLFHLPCLDPVRRSQRFGEASCMLADHIPWDCEQPKILSNDLEQHPNAVQTLPAKPQASSLPKRHCWHIGHFHNAPSPRTLVTAYKSRSPLTKYRIETTMMVHPSKVSPSLPRFCLVACGSEAQCDWELFNAFTPGKLRSA</sequence>
<evidence type="ECO:0000313" key="1">
    <source>
        <dbReference type="EMBL" id="KAF2152175.1"/>
    </source>
</evidence>
<dbReference type="Proteomes" id="UP000799439">
    <property type="component" value="Unassembled WGS sequence"/>
</dbReference>
<name>A0A9P4MFB3_9PEZI</name>